<protein>
    <submittedName>
        <fullName evidence="1">Uncharacterized protein</fullName>
    </submittedName>
</protein>
<dbReference type="AlphaFoldDB" id="A0A0C3B672"/>
<organism evidence="1 2">
    <name type="scientific">Serendipita vermifera MAFF 305830</name>
    <dbReference type="NCBI Taxonomy" id="933852"/>
    <lineage>
        <taxon>Eukaryota</taxon>
        <taxon>Fungi</taxon>
        <taxon>Dikarya</taxon>
        <taxon>Basidiomycota</taxon>
        <taxon>Agaricomycotina</taxon>
        <taxon>Agaricomycetes</taxon>
        <taxon>Sebacinales</taxon>
        <taxon>Serendipitaceae</taxon>
        <taxon>Serendipita</taxon>
    </lineage>
</organism>
<dbReference type="Proteomes" id="UP000054097">
    <property type="component" value="Unassembled WGS sequence"/>
</dbReference>
<sequence length="242" mass="26235">MESMKSHLDTKHGISPSKHPITFFGKPPSEPHHPWPAFKKPVETWFALVAPVSGDPETISALTRTSKVPSTSSGSVLSTAWNTAVMNAAAKREQEDESAEDDRYEFLDEDLRITDTMISHAEISPVHGNGKQPIMSMEGNILLATNAKPVPFSIEEGAWDGDLEGPSGVGDISGTEHAPFYAQLRTTPKNRTWLSVGYPYKTGMPVIPLDPPPVRGNFLEQRKELLAGSAAAGKGQDSQMTS</sequence>
<gene>
    <name evidence="1" type="ORF">M408DRAFT_24992</name>
</gene>
<dbReference type="HOGENOM" id="CLU_1147786_0_0_1"/>
<accession>A0A0C3B672</accession>
<evidence type="ECO:0000313" key="2">
    <source>
        <dbReference type="Proteomes" id="UP000054097"/>
    </source>
</evidence>
<reference evidence="2" key="2">
    <citation type="submission" date="2015-01" db="EMBL/GenBank/DDBJ databases">
        <title>Evolutionary Origins and Diversification of the Mycorrhizal Mutualists.</title>
        <authorList>
            <consortium name="DOE Joint Genome Institute"/>
            <consortium name="Mycorrhizal Genomics Consortium"/>
            <person name="Kohler A."/>
            <person name="Kuo A."/>
            <person name="Nagy L.G."/>
            <person name="Floudas D."/>
            <person name="Copeland A."/>
            <person name="Barry K.W."/>
            <person name="Cichocki N."/>
            <person name="Veneault-Fourrey C."/>
            <person name="LaButti K."/>
            <person name="Lindquist E.A."/>
            <person name="Lipzen A."/>
            <person name="Lundell T."/>
            <person name="Morin E."/>
            <person name="Murat C."/>
            <person name="Riley R."/>
            <person name="Ohm R."/>
            <person name="Sun H."/>
            <person name="Tunlid A."/>
            <person name="Henrissat B."/>
            <person name="Grigoriev I.V."/>
            <person name="Hibbett D.S."/>
            <person name="Martin F."/>
        </authorList>
    </citation>
    <scope>NUCLEOTIDE SEQUENCE [LARGE SCALE GENOMIC DNA]</scope>
    <source>
        <strain evidence="2">MAFF 305830</strain>
    </source>
</reference>
<name>A0A0C3B672_SERVB</name>
<evidence type="ECO:0000313" key="1">
    <source>
        <dbReference type="EMBL" id="KIM26971.1"/>
    </source>
</evidence>
<keyword evidence="2" id="KW-1185">Reference proteome</keyword>
<reference evidence="1 2" key="1">
    <citation type="submission" date="2014-04" db="EMBL/GenBank/DDBJ databases">
        <authorList>
            <consortium name="DOE Joint Genome Institute"/>
            <person name="Kuo A."/>
            <person name="Zuccaro A."/>
            <person name="Kohler A."/>
            <person name="Nagy L.G."/>
            <person name="Floudas D."/>
            <person name="Copeland A."/>
            <person name="Barry K.W."/>
            <person name="Cichocki N."/>
            <person name="Veneault-Fourrey C."/>
            <person name="LaButti K."/>
            <person name="Lindquist E.A."/>
            <person name="Lipzen A."/>
            <person name="Lundell T."/>
            <person name="Morin E."/>
            <person name="Murat C."/>
            <person name="Sun H."/>
            <person name="Tunlid A."/>
            <person name="Henrissat B."/>
            <person name="Grigoriev I.V."/>
            <person name="Hibbett D.S."/>
            <person name="Martin F."/>
            <person name="Nordberg H.P."/>
            <person name="Cantor M.N."/>
            <person name="Hua S.X."/>
        </authorList>
    </citation>
    <scope>NUCLEOTIDE SEQUENCE [LARGE SCALE GENOMIC DNA]</scope>
    <source>
        <strain evidence="1 2">MAFF 305830</strain>
    </source>
</reference>
<proteinExistence type="predicted"/>
<dbReference type="EMBL" id="KN824302">
    <property type="protein sequence ID" value="KIM26971.1"/>
    <property type="molecule type" value="Genomic_DNA"/>
</dbReference>